<keyword evidence="2" id="KW-1185">Reference proteome</keyword>
<dbReference type="AlphaFoldDB" id="A0AAV1WX75"/>
<protein>
    <submittedName>
        <fullName evidence="1">Uncharacterized protein</fullName>
    </submittedName>
</protein>
<dbReference type="Proteomes" id="UP001497480">
    <property type="component" value="Unassembled WGS sequence"/>
</dbReference>
<proteinExistence type="predicted"/>
<dbReference type="EMBL" id="CAXHTB010000010">
    <property type="protein sequence ID" value="CAL0314019.1"/>
    <property type="molecule type" value="Genomic_DNA"/>
</dbReference>
<organism evidence="1 2">
    <name type="scientific">Lupinus luteus</name>
    <name type="common">European yellow lupine</name>
    <dbReference type="NCBI Taxonomy" id="3873"/>
    <lineage>
        <taxon>Eukaryota</taxon>
        <taxon>Viridiplantae</taxon>
        <taxon>Streptophyta</taxon>
        <taxon>Embryophyta</taxon>
        <taxon>Tracheophyta</taxon>
        <taxon>Spermatophyta</taxon>
        <taxon>Magnoliopsida</taxon>
        <taxon>eudicotyledons</taxon>
        <taxon>Gunneridae</taxon>
        <taxon>Pentapetalae</taxon>
        <taxon>rosids</taxon>
        <taxon>fabids</taxon>
        <taxon>Fabales</taxon>
        <taxon>Fabaceae</taxon>
        <taxon>Papilionoideae</taxon>
        <taxon>50 kb inversion clade</taxon>
        <taxon>genistoids sensu lato</taxon>
        <taxon>core genistoids</taxon>
        <taxon>Genisteae</taxon>
        <taxon>Lupinus</taxon>
    </lineage>
</organism>
<comment type="caution">
    <text evidence="1">The sequence shown here is derived from an EMBL/GenBank/DDBJ whole genome shotgun (WGS) entry which is preliminary data.</text>
</comment>
<evidence type="ECO:0000313" key="1">
    <source>
        <dbReference type="EMBL" id="CAL0314019.1"/>
    </source>
</evidence>
<name>A0AAV1WX75_LUPLU</name>
<sequence length="96" mass="10954">MAQSICVEGPGSKVAIHACTVEFFKWLADSIGNFIKLDEEAMNMDILDVGRVLMVVPTNDRIHVTWRIWIGYVLYSIRMIKDDTDVFADWWPSGFG</sequence>
<reference evidence="1 2" key="1">
    <citation type="submission" date="2024-03" db="EMBL/GenBank/DDBJ databases">
        <authorList>
            <person name="Martinez-Hernandez J."/>
        </authorList>
    </citation>
    <scope>NUCLEOTIDE SEQUENCE [LARGE SCALE GENOMIC DNA]</scope>
</reference>
<evidence type="ECO:0000313" key="2">
    <source>
        <dbReference type="Proteomes" id="UP001497480"/>
    </source>
</evidence>
<accession>A0AAV1WX75</accession>
<gene>
    <name evidence="1" type="ORF">LLUT_LOCUS15079</name>
</gene>